<evidence type="ECO:0000259" key="1">
    <source>
        <dbReference type="Pfam" id="PF06568"/>
    </source>
</evidence>
<dbReference type="EMBL" id="JACIJS010000005">
    <property type="protein sequence ID" value="MBB5515974.1"/>
    <property type="molecule type" value="Genomic_DNA"/>
</dbReference>
<protein>
    <submittedName>
        <fullName evidence="2">Uncharacterized protein YjiS (DUF1127 family)</fullName>
    </submittedName>
</protein>
<feature type="domain" description="YjiS-like" evidence="1">
    <location>
        <begin position="29"/>
        <end position="63"/>
    </location>
</feature>
<evidence type="ECO:0000313" key="3">
    <source>
        <dbReference type="Proteomes" id="UP000553766"/>
    </source>
</evidence>
<organism evidence="2 3">
    <name type="scientific">Rubricella aquisinus</name>
    <dbReference type="NCBI Taxonomy" id="2028108"/>
    <lineage>
        <taxon>Bacteria</taxon>
        <taxon>Pseudomonadati</taxon>
        <taxon>Pseudomonadota</taxon>
        <taxon>Alphaproteobacteria</taxon>
        <taxon>Rhodobacterales</taxon>
        <taxon>Paracoccaceae</taxon>
        <taxon>Rubricella</taxon>
    </lineage>
</organism>
<dbReference type="InterPro" id="IPR009506">
    <property type="entry name" value="YjiS-like"/>
</dbReference>
<dbReference type="Proteomes" id="UP000553766">
    <property type="component" value="Unassembled WGS sequence"/>
</dbReference>
<dbReference type="RefSeq" id="WP_246413743.1">
    <property type="nucleotide sequence ID" value="NZ_JACIJS010000005.1"/>
</dbReference>
<gene>
    <name evidence="2" type="ORF">FHS89_001994</name>
</gene>
<dbReference type="Pfam" id="PF06568">
    <property type="entry name" value="YjiS-like"/>
    <property type="match status" value="1"/>
</dbReference>
<evidence type="ECO:0000313" key="2">
    <source>
        <dbReference type="EMBL" id="MBB5515974.1"/>
    </source>
</evidence>
<accession>A0A840WZT2</accession>
<keyword evidence="3" id="KW-1185">Reference proteome</keyword>
<proteinExistence type="predicted"/>
<sequence>MTMIHHSPSTGVSVALIATRIMDGVMTPIRAMRAWQAETETVNDLSRLSTRELADLGLIRGDLQPVAKAMTRRAAR</sequence>
<dbReference type="AlphaFoldDB" id="A0A840WZT2"/>
<comment type="caution">
    <text evidence="2">The sequence shown here is derived from an EMBL/GenBank/DDBJ whole genome shotgun (WGS) entry which is preliminary data.</text>
</comment>
<name>A0A840WZT2_9RHOB</name>
<reference evidence="2 3" key="1">
    <citation type="submission" date="2020-08" db="EMBL/GenBank/DDBJ databases">
        <title>Genomic Encyclopedia of Type Strains, Phase IV (KMG-IV): sequencing the most valuable type-strain genomes for metagenomic binning, comparative biology and taxonomic classification.</title>
        <authorList>
            <person name="Goeker M."/>
        </authorList>
    </citation>
    <scope>NUCLEOTIDE SEQUENCE [LARGE SCALE GENOMIC DNA]</scope>
    <source>
        <strain evidence="2 3">DSM 103377</strain>
    </source>
</reference>